<accession>A0A9Q4B2V8</accession>
<dbReference type="EMBL" id="JABXYM010000001">
    <property type="protein sequence ID" value="MCR6096987.1"/>
    <property type="molecule type" value="Genomic_DNA"/>
</dbReference>
<dbReference type="Pfam" id="PF11146">
    <property type="entry name" value="DUF2905"/>
    <property type="match status" value="1"/>
</dbReference>
<protein>
    <submittedName>
        <fullName evidence="2">DUF2905 domain-containing protein</fullName>
    </submittedName>
</protein>
<proteinExistence type="predicted"/>
<gene>
    <name evidence="2" type="ORF">HXA33_10500</name>
</gene>
<evidence type="ECO:0000313" key="3">
    <source>
        <dbReference type="Proteomes" id="UP001057753"/>
    </source>
</evidence>
<keyword evidence="1" id="KW-0812">Transmembrane</keyword>
<sequence length="72" mass="8150">MNQFPKLLILIGLVLIIAGLIWQVGGRFISLGKLPGDIVIRRENATFYFPIMTSIIISIVISIVLYLFGRFR</sequence>
<dbReference type="PANTHER" id="PTHR36443:SF1">
    <property type="entry name" value="BSR5223 PROTEIN"/>
    <property type="match status" value="1"/>
</dbReference>
<reference evidence="2" key="1">
    <citation type="submission" date="2020-06" db="EMBL/GenBank/DDBJ databases">
        <title>Insight into the genomes of haloalkaliphilic bacilli from Kenyan soda lakes.</title>
        <authorList>
            <person name="Mwirichia R."/>
            <person name="Villamizar G.C."/>
            <person name="Poehlein A."/>
            <person name="Mugweru J."/>
            <person name="Kipnyargis A."/>
            <person name="Kiplimo D."/>
            <person name="Orwa P."/>
            <person name="Daniel R."/>
        </authorList>
    </citation>
    <scope>NUCLEOTIDE SEQUENCE</scope>
    <source>
        <strain evidence="2">B1096_S55</strain>
    </source>
</reference>
<keyword evidence="1" id="KW-0472">Membrane</keyword>
<organism evidence="2 3">
    <name type="scientific">Salipaludibacillus agaradhaerens</name>
    <name type="common">Bacillus agaradhaerens</name>
    <dbReference type="NCBI Taxonomy" id="76935"/>
    <lineage>
        <taxon>Bacteria</taxon>
        <taxon>Bacillati</taxon>
        <taxon>Bacillota</taxon>
        <taxon>Bacilli</taxon>
        <taxon>Bacillales</taxon>
        <taxon>Bacillaceae</taxon>
    </lineage>
</organism>
<evidence type="ECO:0000256" key="1">
    <source>
        <dbReference type="SAM" id="Phobius"/>
    </source>
</evidence>
<dbReference type="Proteomes" id="UP001057753">
    <property type="component" value="Unassembled WGS sequence"/>
</dbReference>
<evidence type="ECO:0000313" key="2">
    <source>
        <dbReference type="EMBL" id="MCR6096987.1"/>
    </source>
</evidence>
<dbReference type="PANTHER" id="PTHR36443">
    <property type="entry name" value="BSR5223 PROTEIN"/>
    <property type="match status" value="1"/>
</dbReference>
<dbReference type="InterPro" id="IPR021320">
    <property type="entry name" value="DUF2905"/>
</dbReference>
<dbReference type="AlphaFoldDB" id="A0A9Q4B2V8"/>
<feature type="transmembrane region" description="Helical" evidence="1">
    <location>
        <begin position="7"/>
        <end position="25"/>
    </location>
</feature>
<keyword evidence="1" id="KW-1133">Transmembrane helix</keyword>
<comment type="caution">
    <text evidence="2">The sequence shown here is derived from an EMBL/GenBank/DDBJ whole genome shotgun (WGS) entry which is preliminary data.</text>
</comment>
<name>A0A9Q4B2V8_SALAG</name>
<dbReference type="RefSeq" id="WP_257821453.1">
    <property type="nucleotide sequence ID" value="NZ_JABXYM010000001.1"/>
</dbReference>
<keyword evidence="3" id="KW-1185">Reference proteome</keyword>
<feature type="transmembrane region" description="Helical" evidence="1">
    <location>
        <begin position="45"/>
        <end position="68"/>
    </location>
</feature>